<proteinExistence type="inferred from homology"/>
<dbReference type="PANTHER" id="PTHR34039">
    <property type="entry name" value="UPF0102 PROTEIN YRAN"/>
    <property type="match status" value="1"/>
</dbReference>
<dbReference type="InterPro" id="IPR011335">
    <property type="entry name" value="Restrct_endonuc-II-like"/>
</dbReference>
<dbReference type="InterPro" id="IPR003509">
    <property type="entry name" value="UPF0102_YraN-like"/>
</dbReference>
<dbReference type="Pfam" id="PF02021">
    <property type="entry name" value="UPF0102"/>
    <property type="match status" value="1"/>
</dbReference>
<dbReference type="HAMAP" id="MF_00048">
    <property type="entry name" value="UPF0102"/>
    <property type="match status" value="1"/>
</dbReference>
<comment type="caution">
    <text evidence="3">The sequence shown here is derived from an EMBL/GenBank/DDBJ whole genome shotgun (WGS) entry which is preliminary data.</text>
</comment>
<dbReference type="GO" id="GO:0003676">
    <property type="term" value="F:nucleic acid binding"/>
    <property type="evidence" value="ECO:0007669"/>
    <property type="project" value="InterPro"/>
</dbReference>
<evidence type="ECO:0000256" key="1">
    <source>
        <dbReference type="ARBA" id="ARBA00006738"/>
    </source>
</evidence>
<evidence type="ECO:0000313" key="3">
    <source>
        <dbReference type="EMBL" id="PIS13306.1"/>
    </source>
</evidence>
<comment type="similarity">
    <text evidence="1 2">Belongs to the UPF0102 family.</text>
</comment>
<name>A0A2H0WKV9_9BACT</name>
<organism evidence="3 4">
    <name type="scientific">Candidatus Tagabacteria bacterium CG09_land_8_20_14_0_10_41_14</name>
    <dbReference type="NCBI Taxonomy" id="1975021"/>
    <lineage>
        <taxon>Bacteria</taxon>
        <taxon>Candidatus Tagaibacteriota</taxon>
    </lineage>
</organism>
<dbReference type="EMBL" id="PEZL01000035">
    <property type="protein sequence ID" value="PIS13306.1"/>
    <property type="molecule type" value="Genomic_DNA"/>
</dbReference>
<gene>
    <name evidence="3" type="ORF">COT67_02460</name>
</gene>
<evidence type="ECO:0000313" key="4">
    <source>
        <dbReference type="Proteomes" id="UP000230353"/>
    </source>
</evidence>
<protein>
    <recommendedName>
        <fullName evidence="2">UPF0102 protein COT67_02460</fullName>
    </recommendedName>
</protein>
<accession>A0A2H0WKV9</accession>
<reference evidence="4" key="1">
    <citation type="submission" date="2017-09" db="EMBL/GenBank/DDBJ databases">
        <title>Depth-based differentiation of microbial function through sediment-hosted aquifers and enrichment of novel symbionts in the deep terrestrial subsurface.</title>
        <authorList>
            <person name="Probst A.J."/>
            <person name="Ladd B."/>
            <person name="Jarett J.K."/>
            <person name="Geller-Mcgrath D.E."/>
            <person name="Sieber C.M.K."/>
            <person name="Emerson J.B."/>
            <person name="Anantharaman K."/>
            <person name="Thomas B.C."/>
            <person name="Malmstrom R."/>
            <person name="Stieglmeier M."/>
            <person name="Klingl A."/>
            <person name="Woyke T."/>
            <person name="Ryan C.M."/>
            <person name="Banfield J.F."/>
        </authorList>
    </citation>
    <scope>NUCLEOTIDE SEQUENCE [LARGE SCALE GENOMIC DNA]</scope>
</reference>
<dbReference type="AlphaFoldDB" id="A0A2H0WKV9"/>
<dbReference type="PANTHER" id="PTHR34039:SF1">
    <property type="entry name" value="UPF0102 PROTEIN YRAN"/>
    <property type="match status" value="1"/>
</dbReference>
<dbReference type="Proteomes" id="UP000230353">
    <property type="component" value="Unassembled WGS sequence"/>
</dbReference>
<dbReference type="Gene3D" id="3.40.1350.10">
    <property type="match status" value="1"/>
</dbReference>
<dbReference type="SUPFAM" id="SSF52980">
    <property type="entry name" value="Restriction endonuclease-like"/>
    <property type="match status" value="1"/>
</dbReference>
<evidence type="ECO:0000256" key="2">
    <source>
        <dbReference type="HAMAP-Rule" id="MF_00048"/>
    </source>
</evidence>
<dbReference type="InterPro" id="IPR011856">
    <property type="entry name" value="tRNA_endonuc-like_dom_sf"/>
</dbReference>
<sequence length="125" mass="14832">MKPLHLKIGEQGEDFAVKHYVKRGFKILKRNYQKKWGEIDIIAKKNNILYFIEVKSVSHETDFDNFLPEENVRQFKKERLKRTINTYLIEKKVSCETDFQIDVAAVYLNNQTGKSKIRILEDVIL</sequence>